<evidence type="ECO:0000313" key="3">
    <source>
        <dbReference type="Proteomes" id="UP000053669"/>
    </source>
</evidence>
<sequence>MSTPGNWRKSSYSGPGDGNSCVEIADDLTRVAIRDSKTPARTPLVFPAGVFVAFIDALKEAPRSAAFDLVRFRG</sequence>
<dbReference type="STRING" id="58343.AQJ46_06290"/>
<feature type="domain" description="DUF397" evidence="1">
    <location>
        <begin position="6"/>
        <end position="59"/>
    </location>
</feature>
<dbReference type="AlphaFoldDB" id="A0A117R6I7"/>
<organism evidence="2 3">
    <name type="scientific">Streptomyces canus</name>
    <dbReference type="NCBI Taxonomy" id="58343"/>
    <lineage>
        <taxon>Bacteria</taxon>
        <taxon>Bacillati</taxon>
        <taxon>Actinomycetota</taxon>
        <taxon>Actinomycetes</taxon>
        <taxon>Kitasatosporales</taxon>
        <taxon>Streptomycetaceae</taxon>
        <taxon>Streptomyces</taxon>
        <taxon>Streptomyces aurantiacus group</taxon>
    </lineage>
</organism>
<dbReference type="InterPro" id="IPR007278">
    <property type="entry name" value="DUF397"/>
</dbReference>
<dbReference type="EMBL" id="LMWU01000005">
    <property type="protein sequence ID" value="KUN73886.1"/>
    <property type="molecule type" value="Genomic_DNA"/>
</dbReference>
<evidence type="ECO:0000259" key="1">
    <source>
        <dbReference type="Pfam" id="PF04149"/>
    </source>
</evidence>
<reference evidence="2 3" key="1">
    <citation type="submission" date="2015-10" db="EMBL/GenBank/DDBJ databases">
        <title>Draft genome sequence of Streptomyces canus DSM 40017, type strain for the species Streptomyces canus.</title>
        <authorList>
            <person name="Ruckert C."/>
            <person name="Winkler A."/>
            <person name="Kalinowski J."/>
            <person name="Kampfer P."/>
            <person name="Glaeser S."/>
        </authorList>
    </citation>
    <scope>NUCLEOTIDE SEQUENCE [LARGE SCALE GENOMIC DNA]</scope>
    <source>
        <strain evidence="2 3">DSM 40017</strain>
    </source>
</reference>
<gene>
    <name evidence="2" type="ORF">AQJ46_06290</name>
</gene>
<accession>A0A117R6I7</accession>
<proteinExistence type="predicted"/>
<comment type="caution">
    <text evidence="2">The sequence shown here is derived from an EMBL/GenBank/DDBJ whole genome shotgun (WGS) entry which is preliminary data.</text>
</comment>
<dbReference type="Pfam" id="PF04149">
    <property type="entry name" value="DUF397"/>
    <property type="match status" value="1"/>
</dbReference>
<dbReference type="Proteomes" id="UP000053669">
    <property type="component" value="Unassembled WGS sequence"/>
</dbReference>
<name>A0A117R6I7_9ACTN</name>
<evidence type="ECO:0000313" key="2">
    <source>
        <dbReference type="EMBL" id="KUN73886.1"/>
    </source>
</evidence>
<dbReference type="RefSeq" id="WP_079072152.1">
    <property type="nucleotide sequence ID" value="NZ_KQ948657.1"/>
</dbReference>
<protein>
    <recommendedName>
        <fullName evidence="1">DUF397 domain-containing protein</fullName>
    </recommendedName>
</protein>